<dbReference type="PANTHER" id="PTHR11226:SF0">
    <property type="entry name" value="UDP-GLUCOSE:GLYCOPROTEIN GLUCOSYLTRANSFERASE"/>
    <property type="match status" value="1"/>
</dbReference>
<dbReference type="GO" id="GO:0016818">
    <property type="term" value="F:hydrolase activity, acting on acid anhydrides, in phosphorus-containing anhydrides"/>
    <property type="evidence" value="ECO:0007669"/>
    <property type="project" value="InterPro"/>
</dbReference>
<evidence type="ECO:0000256" key="19">
    <source>
        <dbReference type="ARBA" id="ARBA00023014"/>
    </source>
</evidence>
<dbReference type="EC" id="5.6.2.3" evidence="26"/>
<evidence type="ECO:0000256" key="5">
    <source>
        <dbReference type="ARBA" id="ARBA00004922"/>
    </source>
</evidence>
<evidence type="ECO:0000256" key="24">
    <source>
        <dbReference type="ARBA" id="ARBA00023306"/>
    </source>
</evidence>
<dbReference type="OrthoDB" id="27683at2759"/>
<dbReference type="SUPFAM" id="SSF53448">
    <property type="entry name" value="Nucleotide-diphospho-sugar transferases"/>
    <property type="match status" value="1"/>
</dbReference>
<dbReference type="InterPro" id="IPR040525">
    <property type="entry name" value="UGGT_TRXL_4"/>
</dbReference>
<comment type="caution">
    <text evidence="33">The sequence shown here is derived from an EMBL/GenBank/DDBJ whole genome shotgun (WGS) entry which is preliminary data.</text>
</comment>
<keyword evidence="17" id="KW-0067">ATP-binding</keyword>
<dbReference type="InterPro" id="IPR027417">
    <property type="entry name" value="P-loop_NTPase"/>
</dbReference>
<evidence type="ECO:0000256" key="28">
    <source>
        <dbReference type="ARBA" id="ARBA00045008"/>
    </source>
</evidence>
<dbReference type="GO" id="GO:0018279">
    <property type="term" value="P:protein N-linked glycosylation via asparagine"/>
    <property type="evidence" value="ECO:0007669"/>
    <property type="project" value="TreeGrafter"/>
</dbReference>
<dbReference type="Pfam" id="PF06427">
    <property type="entry name" value="UDP-g_GGTase"/>
    <property type="match status" value="1"/>
</dbReference>
<dbReference type="Pfam" id="PF18402">
    <property type="entry name" value="Thioredoxin_14"/>
    <property type="match status" value="1"/>
</dbReference>
<dbReference type="InterPro" id="IPR006555">
    <property type="entry name" value="ATP-dep_Helicase_C"/>
</dbReference>
<evidence type="ECO:0000256" key="23">
    <source>
        <dbReference type="ARBA" id="ARBA00023242"/>
    </source>
</evidence>
<evidence type="ECO:0000313" key="33">
    <source>
        <dbReference type="EMBL" id="RMX76465.1"/>
    </source>
</evidence>
<dbReference type="Pfam" id="PF13307">
    <property type="entry name" value="Helicase_C_2"/>
    <property type="match status" value="1"/>
</dbReference>
<keyword evidence="15" id="KW-0347">Helicase</keyword>
<evidence type="ECO:0000256" key="26">
    <source>
        <dbReference type="ARBA" id="ARBA00044969"/>
    </source>
</evidence>
<evidence type="ECO:0000256" key="14">
    <source>
        <dbReference type="ARBA" id="ARBA00022801"/>
    </source>
</evidence>
<dbReference type="EMBL" id="QWIJ01001108">
    <property type="protein sequence ID" value="RMX76465.1"/>
    <property type="molecule type" value="Genomic_DNA"/>
</dbReference>
<evidence type="ECO:0000256" key="7">
    <source>
        <dbReference type="ARBA" id="ARBA00008435"/>
    </source>
</evidence>
<comment type="pathway">
    <text evidence="5">Protein modification; protein glycosylation.</text>
</comment>
<evidence type="ECO:0000256" key="10">
    <source>
        <dbReference type="ARBA" id="ARBA00022679"/>
    </source>
</evidence>
<evidence type="ECO:0000256" key="1">
    <source>
        <dbReference type="ARBA" id="ARBA00001913"/>
    </source>
</evidence>
<dbReference type="InterPro" id="IPR010614">
    <property type="entry name" value="RAD3-like_helicase_DEAD"/>
</dbReference>
<reference evidence="33 34" key="1">
    <citation type="journal article" date="2018" name="BMC Genomics">
        <title>Genomic evidence for intraspecific hybridization in a clonal and extremely halotolerant yeast.</title>
        <authorList>
            <person name="Gostincar C."/>
            <person name="Stajich J.E."/>
            <person name="Zupancic J."/>
            <person name="Zalar P."/>
            <person name="Gunde-Cimerman N."/>
        </authorList>
    </citation>
    <scope>NUCLEOTIDE SEQUENCE [LARGE SCALE GENOMIC DNA]</scope>
    <source>
        <strain evidence="33 34">EXF-6656</strain>
    </source>
</reference>
<dbReference type="SUPFAM" id="SSF52540">
    <property type="entry name" value="P-loop containing nucleoside triphosphate hydrolases"/>
    <property type="match status" value="1"/>
</dbReference>
<evidence type="ECO:0000256" key="17">
    <source>
        <dbReference type="ARBA" id="ARBA00022840"/>
    </source>
</evidence>
<dbReference type="UniPathway" id="UPA00378"/>
<dbReference type="GO" id="GO:0043139">
    <property type="term" value="F:5'-3' DNA helicase activity"/>
    <property type="evidence" value="ECO:0007669"/>
    <property type="project" value="UniProtKB-EC"/>
</dbReference>
<evidence type="ECO:0000256" key="8">
    <source>
        <dbReference type="ARBA" id="ARBA00016387"/>
    </source>
</evidence>
<dbReference type="Pfam" id="PF18400">
    <property type="entry name" value="Thioredoxin_12"/>
    <property type="match status" value="1"/>
</dbReference>
<comment type="catalytic activity">
    <reaction evidence="30">
        <text>ATP + H2O = ADP + phosphate + H(+)</text>
        <dbReference type="Rhea" id="RHEA:13065"/>
        <dbReference type="ChEBI" id="CHEBI:15377"/>
        <dbReference type="ChEBI" id="CHEBI:15378"/>
        <dbReference type="ChEBI" id="CHEBI:30616"/>
        <dbReference type="ChEBI" id="CHEBI:43474"/>
        <dbReference type="ChEBI" id="CHEBI:456216"/>
        <dbReference type="EC" id="5.6.2.3"/>
    </reaction>
</comment>
<comment type="subcellular location">
    <subcellularLocation>
        <location evidence="4">Endoplasmic reticulum lumen</location>
    </subcellularLocation>
    <subcellularLocation>
        <location evidence="3">Nucleus</location>
    </subcellularLocation>
</comment>
<dbReference type="NCBIfam" id="TIGR00604">
    <property type="entry name" value="rad3"/>
    <property type="match status" value="1"/>
</dbReference>
<evidence type="ECO:0000256" key="6">
    <source>
        <dbReference type="ARBA" id="ARBA00006351"/>
    </source>
</evidence>
<keyword evidence="11" id="KW-0479">Metal-binding</keyword>
<dbReference type="GO" id="GO:0003677">
    <property type="term" value="F:DNA binding"/>
    <property type="evidence" value="ECO:0007669"/>
    <property type="project" value="UniProtKB-KW"/>
</dbReference>
<evidence type="ECO:0000256" key="30">
    <source>
        <dbReference type="ARBA" id="ARBA00048954"/>
    </source>
</evidence>
<dbReference type="GO" id="GO:0051536">
    <property type="term" value="F:iron-sulfur cluster binding"/>
    <property type="evidence" value="ECO:0007669"/>
    <property type="project" value="UniProtKB-KW"/>
</dbReference>
<protein>
    <recommendedName>
        <fullName evidence="9">ATP-dependent DNA helicase CHL1</fullName>
        <ecNumber evidence="26">5.6.2.3</ecNumber>
    </recommendedName>
    <alternativeName>
        <fullName evidence="8">ATP-dependent DNA helicase chl1</fullName>
    </alternativeName>
    <alternativeName>
        <fullName evidence="25">Chromosome loss protein 1</fullName>
    </alternativeName>
    <alternativeName>
        <fullName evidence="27 28">DNA 5'-3' helicase CHL1</fullName>
    </alternativeName>
</protein>
<dbReference type="InterPro" id="IPR029044">
    <property type="entry name" value="Nucleotide-diphossugar_trans"/>
</dbReference>
<evidence type="ECO:0000256" key="3">
    <source>
        <dbReference type="ARBA" id="ARBA00004123"/>
    </source>
</evidence>
<evidence type="ECO:0000256" key="16">
    <source>
        <dbReference type="ARBA" id="ARBA00022824"/>
    </source>
</evidence>
<dbReference type="FunFam" id="3.90.550.10:FF:000065">
    <property type="entry name" value="UDP-glucose:glycoprotein glucosyltransferase, putative"/>
    <property type="match status" value="1"/>
</dbReference>
<evidence type="ECO:0000256" key="13">
    <source>
        <dbReference type="ARBA" id="ARBA00022741"/>
    </source>
</evidence>
<evidence type="ECO:0000313" key="34">
    <source>
        <dbReference type="Proteomes" id="UP000281245"/>
    </source>
</evidence>
<dbReference type="InterPro" id="IPR013020">
    <property type="entry name" value="Rad3/Chl1-like"/>
</dbReference>
<dbReference type="SMART" id="SM00491">
    <property type="entry name" value="HELICc2"/>
    <property type="match status" value="1"/>
</dbReference>
<comment type="cofactor">
    <cofactor evidence="1">
        <name>Ca(2+)</name>
        <dbReference type="ChEBI" id="CHEBI:29108"/>
    </cofactor>
</comment>
<evidence type="ECO:0000256" key="27">
    <source>
        <dbReference type="ARBA" id="ARBA00044998"/>
    </source>
</evidence>
<dbReference type="GO" id="GO:0005524">
    <property type="term" value="F:ATP binding"/>
    <property type="evidence" value="ECO:0007669"/>
    <property type="project" value="UniProtKB-KW"/>
</dbReference>
<keyword evidence="24" id="KW-0131">Cell cycle</keyword>
<keyword evidence="22" id="KW-0413">Isomerase</keyword>
<keyword evidence="13" id="KW-0547">Nucleotide-binding</keyword>
<evidence type="ECO:0000256" key="12">
    <source>
        <dbReference type="ARBA" id="ARBA00022729"/>
    </source>
</evidence>
<evidence type="ECO:0000256" key="21">
    <source>
        <dbReference type="ARBA" id="ARBA00023180"/>
    </source>
</evidence>
<feature type="compositionally biased region" description="Acidic residues" evidence="31">
    <location>
        <begin position="144"/>
        <end position="153"/>
    </location>
</feature>
<gene>
    <name evidence="33" type="ORF">D0869_10700</name>
</gene>
<name>A0A3M6WD64_HORWE</name>
<sequence length="2393" mass="267274">MARKDFHHPFQPYDIQQQFMEAMYECIEDKKVGIFESPTGAGKSLSLICSSLTWLREHKRKAFDEAVAAIEADDDEPDWMANAARDARRKEIRQMRDDFEKRLQAVREREQKIREKAAKNEPLAKRRKVAVDEPEGLPGGDDQFLLDDYDSDDERAKDSKSGVLGYSAETTKLMEQLGMLQNRNNEQVQEKMPEELKIFFCSRTHSQLSQFVGELQRVKLPAALPPDTSTPEGPDDTLEDLKQLSLGSRKNLCINPKVSKLNNQTAINERCIELQQGNTPKEQKCPFLPDKEKEDGLVDFRDHALARVQDIEDLAVLGSKLGVCPYYASRPAIKPAEMVTLPYPLLLQKAARDALDISVKDQVVVIDEAHNLMDAIEGIHSGQISEAQLKLARKSLIIYLQKFRNRLKGSNRVYVTQVVRVIDSMLNFANSLSTETSQDGALGPGELLSGKGVDQINLAKLVRYISDSKLARKVQGYVASLAKTDGGTSEKQKAAASTPDVPTLTHVQNFLVTLMNPSREGRFFWSKEGGATYIRYMLLDPSEHFREIVEDARAVILAGGTMSPMDDYRKHLFPYLSSVTTFSCGHLIPPSNLLVRAVTADVDGPLEFSYKSRNTMSMERIGRALLALAPHVRGGLVVFFPSYGFLEAVFACWKQRSMIAKLESVMPLFSDDRGGSADATFKDYSEAATRGKGAILLSVIGGKLSEGINFSDDLGRCVVVVGLPFPNLQTAEWQAKMQYMEEKSIAKGEPKGRASREHAENVCMRSVNQAIGRVIRHQNDWASVVLMDSRYSQPRIRSKLPGWMKESFPDDSASQVEGFCHLIRQPHAVKMISTNSRLVLAAGLSCLISHTNAVPPVDVGLRASFGAPPYLVELLETAAEENATSYFPLLDRIADGHFDSATTDQELYTRFRSMLREDGHLSQSEELSSFDLALSLHAAAPRIEAQYQYYNTSVRPTLASEGDDECESWVHVPFNGRKYCQPDMTEASAQKLDTATGHVHELPFDRVLGDLDSVKPSVLYADITSDSFKKFHKTISKTAREGKTSYRVRYVPPKVATSLPLTVSGYGVELALKRTDYIVIDDRQAEEKQKDGTVPAAEATLTEEEVADLRPLSSSELLRLGLKAASFVLSSDTPFDTLLRLSQDFPKHSGSIAATNVSKDFLQEHRENRETLLPPGFNVLWINGVQIMGRDVDAYSLLEHLRRERKMIGGVRELGLSGPEAIDLLSHEAITASSADQEVQRYDWRDENEGGNVIMWLNDIEKDKRYAEWPGTVNALLVRTYPGQLPSCRRNIQHVVLPVDFSDYKDVSVVVEQVQNFVRRKIPIRFGLVPLFHTQEGEQQAKLVYYLLDRYGLTVALDYLGKSIIGSGRKYGAPQEKFFEAAIADRTLRPNKEQLPFNDVVSSSDFDGRLKGAESYMSRLGAGSTKPPILLNGAPIEHTDDWLQIMSQRITIDLRIVQQAIFEETMGEDDYLPEIFLAKAVLRRNPIIVPEDDKNIRHLDLGELPFASLGGLPASSDTIERELVHLTVAADFNQPEGFEQLMEASLFKQQHDNVELALIPTSGNGKVTARLGLDQDGQVATDKLSSLLAVYDMLCSNAKADGADGAESEAHKRDAQLDLVARRSIYRQMLNAANEDTTAGGGPRAASVSNAYKTIVAAIGLEANQAALILNGRLVGPFSYNASVEMEDLEALLEYERKKRLLPTALAIDDLQIREKASSPLAFARISNLIALSQVSDVPEGFFEAAPTLRTDVFKKFNSSHTAIKTGDMSSASVQIVSAIDPASELAQRWIPIIKALSELDGVAMTLFLNPKDRLEELPVKRFYRYVLDSKPTFATDGSLESSIARFSGLPAEALLNIGMDLPPSWLVAPKESIHDLDNIKLSAVKPDSEIEAVYELQHVLIEGHSRDTTLGIPPRGTQLVLGTDADSHFADTIVMANLGYFQFKANPGIYRLALQKGRSEELFQIDSAGTNGYKPRPGDNFTEMALMSFRGATLYPRLSRKPGMEEEDVLEAAKSTLDHFADGADQLLAQVGINGHKASKYMSKAAKLGSTLFAGSDGKLSGGMTEPHANINIFSVASGHLYERMLNIMMVSVMKHTQHTVKFWFIEQFLSPSFKDFLPILAKEYGFKYEMVTYKWPHWLRGQKEKQREIWGYKILYLDVLFPLDLDKVIFVDADQIVRTDMYELVQHDLKGAPYGFTPMCDSRTEMEGFRFWKQGYWKNFLRGLPYHISALYVVDLKRFRQIAAGDRLRQQYHQLSADPASLSNLDQDLPNHMQMALPIHSLPQDWLWCETWCSDEALQNAKTIDLCNNPQTKEPKLDRARRQVPEWTLYDDEIAALAKKHKDSEVAGKPVAGDAADAGVQGQEEESVQERLQREDAERERKKQAHVKDEL</sequence>
<dbReference type="InterPro" id="IPR040692">
    <property type="entry name" value="UGGT_TRXL_3"/>
</dbReference>
<evidence type="ECO:0000256" key="4">
    <source>
        <dbReference type="ARBA" id="ARBA00004319"/>
    </source>
</evidence>
<keyword evidence="10" id="KW-0808">Transferase</keyword>
<dbReference type="InterPro" id="IPR040694">
    <property type="entry name" value="UGGT_TRXL_2"/>
</dbReference>
<dbReference type="FunFam" id="3.40.50.300:FF:002774">
    <property type="entry name" value="ATP-dependent DNA helicase chl1"/>
    <property type="match status" value="1"/>
</dbReference>
<evidence type="ECO:0000256" key="9">
    <source>
        <dbReference type="ARBA" id="ARBA00017386"/>
    </source>
</evidence>
<comment type="similarity">
    <text evidence="7">Belongs to the DEAD box helicase family. DEAH subfamily. DDX11/CHL1 sub-subfamily.</text>
</comment>
<dbReference type="Gene3D" id="3.40.50.300">
    <property type="entry name" value="P-loop containing nucleotide triphosphate hydrolases"/>
    <property type="match status" value="3"/>
</dbReference>
<keyword evidence="23" id="KW-0539">Nucleus</keyword>
<dbReference type="GO" id="GO:0036503">
    <property type="term" value="P:ERAD pathway"/>
    <property type="evidence" value="ECO:0007669"/>
    <property type="project" value="TreeGrafter"/>
</dbReference>
<dbReference type="InterPro" id="IPR006554">
    <property type="entry name" value="Helicase-like_DEXD_c2"/>
</dbReference>
<dbReference type="Pfam" id="PF18404">
    <property type="entry name" value="Glyco_transf_24"/>
    <property type="match status" value="1"/>
</dbReference>
<dbReference type="CDD" id="cd06432">
    <property type="entry name" value="GT8_HUGT1_C_like"/>
    <property type="match status" value="1"/>
</dbReference>
<evidence type="ECO:0000256" key="31">
    <source>
        <dbReference type="SAM" id="MobiDB-lite"/>
    </source>
</evidence>
<dbReference type="PANTHER" id="PTHR11226">
    <property type="entry name" value="UDP-GLUCOSE GLYCOPROTEIN:GLUCOSYLTRANSFERASE"/>
    <property type="match status" value="1"/>
</dbReference>
<dbReference type="Pfam" id="PF06733">
    <property type="entry name" value="DEAD_2"/>
    <property type="match status" value="1"/>
</dbReference>
<keyword evidence="12" id="KW-0732">Signal</keyword>
<evidence type="ECO:0000256" key="2">
    <source>
        <dbReference type="ARBA" id="ARBA00001966"/>
    </source>
</evidence>
<proteinExistence type="inferred from homology"/>
<accession>A0A3M6WD64</accession>
<evidence type="ECO:0000256" key="25">
    <source>
        <dbReference type="ARBA" id="ARBA00029709"/>
    </source>
</evidence>
<keyword evidence="20" id="KW-0238">DNA-binding</keyword>
<dbReference type="InterPro" id="IPR009448">
    <property type="entry name" value="UDP-g_GGtrans"/>
</dbReference>
<dbReference type="VEuPathDB" id="FungiDB:BTJ68_13069"/>
<dbReference type="InterPro" id="IPR040497">
    <property type="entry name" value="Glyco_transf_24"/>
</dbReference>
<dbReference type="PROSITE" id="PS51193">
    <property type="entry name" value="HELICASE_ATP_BIND_2"/>
    <property type="match status" value="1"/>
</dbReference>
<keyword evidence="21" id="KW-0325">Glycoprotein</keyword>
<dbReference type="Pfam" id="PF18401">
    <property type="entry name" value="Thioredoxin_13"/>
    <property type="match status" value="1"/>
</dbReference>
<feature type="region of interest" description="Disordered" evidence="31">
    <location>
        <begin position="2343"/>
        <end position="2393"/>
    </location>
</feature>
<dbReference type="GO" id="GO:0003980">
    <property type="term" value="F:UDP-glucose:glycoprotein glucosyltransferase activity"/>
    <property type="evidence" value="ECO:0007669"/>
    <property type="project" value="InterPro"/>
</dbReference>
<keyword evidence="19" id="KW-0411">Iron-sulfur</keyword>
<evidence type="ECO:0000256" key="15">
    <source>
        <dbReference type="ARBA" id="ARBA00022806"/>
    </source>
</evidence>
<dbReference type="InterPro" id="IPR040693">
    <property type="entry name" value="UGGT_TRXL_1"/>
</dbReference>
<dbReference type="Proteomes" id="UP000281245">
    <property type="component" value="Unassembled WGS sequence"/>
</dbReference>
<feature type="domain" description="Helicase ATP-binding" evidence="32">
    <location>
        <begin position="2"/>
        <end position="423"/>
    </location>
</feature>
<dbReference type="GO" id="GO:0005788">
    <property type="term" value="C:endoplasmic reticulum lumen"/>
    <property type="evidence" value="ECO:0007669"/>
    <property type="project" value="UniProtKB-SubCell"/>
</dbReference>
<evidence type="ECO:0000259" key="32">
    <source>
        <dbReference type="PROSITE" id="PS51193"/>
    </source>
</evidence>
<dbReference type="GO" id="GO:0005634">
    <property type="term" value="C:nucleus"/>
    <property type="evidence" value="ECO:0007669"/>
    <property type="project" value="UniProtKB-SubCell"/>
</dbReference>
<evidence type="ECO:0000256" key="29">
    <source>
        <dbReference type="ARBA" id="ARBA00045702"/>
    </source>
</evidence>
<feature type="region of interest" description="Disordered" evidence="31">
    <location>
        <begin position="114"/>
        <end position="163"/>
    </location>
</feature>
<dbReference type="SMART" id="SM00488">
    <property type="entry name" value="DEXDc2"/>
    <property type="match status" value="1"/>
</dbReference>
<dbReference type="Pfam" id="PF18403">
    <property type="entry name" value="Thioredoxin_15"/>
    <property type="match status" value="1"/>
</dbReference>
<feature type="compositionally biased region" description="Basic and acidic residues" evidence="31">
    <location>
        <begin position="2370"/>
        <end position="2393"/>
    </location>
</feature>
<dbReference type="GO" id="GO:0046872">
    <property type="term" value="F:metal ion binding"/>
    <property type="evidence" value="ECO:0007669"/>
    <property type="project" value="UniProtKB-KW"/>
</dbReference>
<comment type="similarity">
    <text evidence="6">Belongs to the glycosyltransferase 8 family.</text>
</comment>
<dbReference type="Gene3D" id="3.90.550.10">
    <property type="entry name" value="Spore Coat Polysaccharide Biosynthesis Protein SpsA, Chain A"/>
    <property type="match status" value="1"/>
</dbReference>
<evidence type="ECO:0000256" key="20">
    <source>
        <dbReference type="ARBA" id="ARBA00023125"/>
    </source>
</evidence>
<feature type="compositionally biased region" description="Basic and acidic residues" evidence="31">
    <location>
        <begin position="114"/>
        <end position="124"/>
    </location>
</feature>
<keyword evidence="16" id="KW-0256">Endoplasmic reticulum</keyword>
<feature type="compositionally biased region" description="Low complexity" evidence="31">
    <location>
        <begin position="2353"/>
        <end position="2364"/>
    </location>
</feature>
<dbReference type="GO" id="GO:0051082">
    <property type="term" value="F:unfolded protein binding"/>
    <property type="evidence" value="ECO:0007669"/>
    <property type="project" value="TreeGrafter"/>
</dbReference>
<keyword evidence="14" id="KW-0378">Hydrolase</keyword>
<keyword evidence="18" id="KW-0408">Iron</keyword>
<dbReference type="InterPro" id="IPR014013">
    <property type="entry name" value="Helic_SF1/SF2_ATP-bd_DinG/Rad3"/>
</dbReference>
<evidence type="ECO:0000256" key="11">
    <source>
        <dbReference type="ARBA" id="ARBA00022723"/>
    </source>
</evidence>
<evidence type="ECO:0000256" key="18">
    <source>
        <dbReference type="ARBA" id="ARBA00023004"/>
    </source>
</evidence>
<comment type="function">
    <text evidence="29">ATP-dependent DNA helicase important for chromosome transmission and normal cell cycle progression in G(2)/M. May have a role in changing DNA topology to allow the loading of proteins involved in maintaining sister chromatid cohesion in the vicinity of the centromeres. Has a specific role in chromosome segregation during meiosis II.</text>
</comment>
<evidence type="ECO:0000256" key="22">
    <source>
        <dbReference type="ARBA" id="ARBA00023235"/>
    </source>
</evidence>
<organism evidence="33 34">
    <name type="scientific">Hortaea werneckii</name>
    <name type="common">Black yeast</name>
    <name type="synonym">Cladosporium werneckii</name>
    <dbReference type="NCBI Taxonomy" id="91943"/>
    <lineage>
        <taxon>Eukaryota</taxon>
        <taxon>Fungi</taxon>
        <taxon>Dikarya</taxon>
        <taxon>Ascomycota</taxon>
        <taxon>Pezizomycotina</taxon>
        <taxon>Dothideomycetes</taxon>
        <taxon>Dothideomycetidae</taxon>
        <taxon>Mycosphaerellales</taxon>
        <taxon>Teratosphaeriaceae</taxon>
        <taxon>Hortaea</taxon>
    </lineage>
</organism>
<comment type="cofactor">
    <cofactor evidence="2">
        <name>[4Fe-4S] cluster</name>
        <dbReference type="ChEBI" id="CHEBI:49883"/>
    </cofactor>
</comment>